<keyword evidence="3" id="KW-1185">Reference proteome</keyword>
<protein>
    <submittedName>
        <fullName evidence="4">Ion_trans_2 domain-containing protein</fullName>
    </submittedName>
</protein>
<dbReference type="PRINTS" id="PR00080">
    <property type="entry name" value="SDRFAMILY"/>
</dbReference>
<feature type="transmembrane region" description="Helical" evidence="1">
    <location>
        <begin position="296"/>
        <end position="317"/>
    </location>
</feature>
<dbReference type="AlphaFoldDB" id="A0A1I7WV71"/>
<organism evidence="3 4">
    <name type="scientific">Heterorhabditis bacteriophora</name>
    <name type="common">Entomopathogenic nematode worm</name>
    <dbReference type="NCBI Taxonomy" id="37862"/>
    <lineage>
        <taxon>Eukaryota</taxon>
        <taxon>Metazoa</taxon>
        <taxon>Ecdysozoa</taxon>
        <taxon>Nematoda</taxon>
        <taxon>Chromadorea</taxon>
        <taxon>Rhabditida</taxon>
        <taxon>Rhabditina</taxon>
        <taxon>Rhabditomorpha</taxon>
        <taxon>Strongyloidea</taxon>
        <taxon>Heterorhabditidae</taxon>
        <taxon>Heterorhabditis</taxon>
    </lineage>
</organism>
<dbReference type="Proteomes" id="UP000095283">
    <property type="component" value="Unplaced"/>
</dbReference>
<sequence>MGNMLSVGIQSSNILQIVGDVTKKETQLKIINSTMEKWRQIDVLKFSLNDRVNNAGAAFPDAKGTQTCTSDDESFDKTFDLNLKSVIQITRLAIPHLIATKGAIVNISSMASLNYAIQKIPFYAFSKAALDQYTRALALELIERGVRVNSVNPGIIDTKFMNAAGMPQSSVNQFWNFWDEHRNVMPLGVGSTDDIAEAVAFLCDKAKSRYIVGQCLVVDGGTSIVMGMDAYKHETIIIYIYNTLFKYDIQITCNLLTFIYTLIRFLATYIKLLNVEGTYKWSTFYRSSDPENNYKWTIGSSLFFAMNVYTTTGYGSIAPETRGGQWLTIIYGFIFVPVTLVIVRDLGQWSLLYITRTYARLVLKFSFIAKNNNCFQVQNLAVKSAYDNIYIIVVTKSEIQAGIIKIILSNFV</sequence>
<dbReference type="SUPFAM" id="SSF51735">
    <property type="entry name" value="NAD(P)-binding Rossmann-fold domains"/>
    <property type="match status" value="1"/>
</dbReference>
<keyword evidence="1" id="KW-0812">Transmembrane</keyword>
<accession>A0A1I7WV71</accession>
<dbReference type="Gene3D" id="1.10.287.70">
    <property type="match status" value="1"/>
</dbReference>
<name>A0A1I7WV71_HETBA</name>
<feature type="transmembrane region" description="Helical" evidence="1">
    <location>
        <begin position="255"/>
        <end position="275"/>
    </location>
</feature>
<dbReference type="PRINTS" id="PR00081">
    <property type="entry name" value="GDHRDH"/>
</dbReference>
<evidence type="ECO:0000313" key="4">
    <source>
        <dbReference type="WBParaSite" id="Hba_09098"/>
    </source>
</evidence>
<dbReference type="WBParaSite" id="Hba_09098">
    <property type="protein sequence ID" value="Hba_09098"/>
    <property type="gene ID" value="Hba_09098"/>
</dbReference>
<feature type="transmembrane region" description="Helical" evidence="1">
    <location>
        <begin position="323"/>
        <end position="343"/>
    </location>
</feature>
<feature type="domain" description="Potassium channel" evidence="2">
    <location>
        <begin position="281"/>
        <end position="349"/>
    </location>
</feature>
<dbReference type="InterPro" id="IPR036291">
    <property type="entry name" value="NAD(P)-bd_dom_sf"/>
</dbReference>
<proteinExistence type="predicted"/>
<dbReference type="PANTHER" id="PTHR44115:SF4">
    <property type="entry name" value="OXIDOREDUCTASE"/>
    <property type="match status" value="1"/>
</dbReference>
<dbReference type="Pfam" id="PF13561">
    <property type="entry name" value="adh_short_C2"/>
    <property type="match status" value="1"/>
</dbReference>
<dbReference type="SUPFAM" id="SSF81324">
    <property type="entry name" value="Voltage-gated potassium channels"/>
    <property type="match status" value="1"/>
</dbReference>
<dbReference type="Pfam" id="PF07885">
    <property type="entry name" value="Ion_trans_2"/>
    <property type="match status" value="1"/>
</dbReference>
<evidence type="ECO:0000313" key="3">
    <source>
        <dbReference type="Proteomes" id="UP000095283"/>
    </source>
</evidence>
<dbReference type="PANTHER" id="PTHR44115">
    <property type="entry name" value="PROTEIN CBG09704"/>
    <property type="match status" value="1"/>
</dbReference>
<dbReference type="InterPro" id="IPR013099">
    <property type="entry name" value="K_chnl_dom"/>
</dbReference>
<keyword evidence="1" id="KW-1133">Transmembrane helix</keyword>
<evidence type="ECO:0000256" key="1">
    <source>
        <dbReference type="SAM" id="Phobius"/>
    </source>
</evidence>
<dbReference type="InterPro" id="IPR002347">
    <property type="entry name" value="SDR_fam"/>
</dbReference>
<evidence type="ECO:0000259" key="2">
    <source>
        <dbReference type="Pfam" id="PF07885"/>
    </source>
</evidence>
<dbReference type="Gene3D" id="3.40.50.720">
    <property type="entry name" value="NAD(P)-binding Rossmann-like Domain"/>
    <property type="match status" value="1"/>
</dbReference>
<keyword evidence="1" id="KW-0472">Membrane</keyword>
<reference evidence="4" key="1">
    <citation type="submission" date="2016-11" db="UniProtKB">
        <authorList>
            <consortium name="WormBaseParasite"/>
        </authorList>
    </citation>
    <scope>IDENTIFICATION</scope>
</reference>